<dbReference type="Proteomes" id="UP000824202">
    <property type="component" value="Unassembled WGS sequence"/>
</dbReference>
<protein>
    <submittedName>
        <fullName evidence="2">Uncharacterized protein</fullName>
    </submittedName>
</protein>
<reference evidence="2" key="2">
    <citation type="submission" date="2021-04" db="EMBL/GenBank/DDBJ databases">
        <authorList>
            <person name="Gilroy R."/>
        </authorList>
    </citation>
    <scope>NUCLEOTIDE SEQUENCE</scope>
    <source>
        <strain evidence="2">23274</strain>
    </source>
</reference>
<reference evidence="2" key="1">
    <citation type="journal article" date="2021" name="PeerJ">
        <title>Extensive microbial diversity within the chicken gut microbiome revealed by metagenomics and culture.</title>
        <authorList>
            <person name="Gilroy R."/>
            <person name="Ravi A."/>
            <person name="Getino M."/>
            <person name="Pursley I."/>
            <person name="Horton D.L."/>
            <person name="Alikhan N.F."/>
            <person name="Baker D."/>
            <person name="Gharbi K."/>
            <person name="Hall N."/>
            <person name="Watson M."/>
            <person name="Adriaenssens E.M."/>
            <person name="Foster-Nyarko E."/>
            <person name="Jarju S."/>
            <person name="Secka A."/>
            <person name="Antonio M."/>
            <person name="Oren A."/>
            <person name="Chaudhuri R.R."/>
            <person name="La Ragione R."/>
            <person name="Hildebrand F."/>
            <person name="Pallen M.J."/>
        </authorList>
    </citation>
    <scope>NUCLEOTIDE SEQUENCE</scope>
    <source>
        <strain evidence="2">23274</strain>
    </source>
</reference>
<sequence length="45" mass="4779">MKKKGFIPERLGCIKTGLTQPVVGFMLLGIKCGLGGGLLSVAWIF</sequence>
<dbReference type="AlphaFoldDB" id="A0A9D1V1M9"/>
<evidence type="ECO:0000313" key="3">
    <source>
        <dbReference type="Proteomes" id="UP000824202"/>
    </source>
</evidence>
<proteinExistence type="predicted"/>
<keyword evidence="1" id="KW-1133">Transmembrane helix</keyword>
<evidence type="ECO:0000256" key="1">
    <source>
        <dbReference type="SAM" id="Phobius"/>
    </source>
</evidence>
<dbReference type="EMBL" id="DXFT01000198">
    <property type="protein sequence ID" value="HIX04441.1"/>
    <property type="molecule type" value="Genomic_DNA"/>
</dbReference>
<accession>A0A9D1V1M9</accession>
<keyword evidence="1" id="KW-0812">Transmembrane</keyword>
<evidence type="ECO:0000313" key="2">
    <source>
        <dbReference type="EMBL" id="HIX04441.1"/>
    </source>
</evidence>
<comment type="caution">
    <text evidence="2">The sequence shown here is derived from an EMBL/GenBank/DDBJ whole genome shotgun (WGS) entry which is preliminary data.</text>
</comment>
<name>A0A9D1V1M9_9BACT</name>
<organism evidence="2 3">
    <name type="scientific">Candidatus Odoribacter faecigallinarum</name>
    <dbReference type="NCBI Taxonomy" id="2838706"/>
    <lineage>
        <taxon>Bacteria</taxon>
        <taxon>Pseudomonadati</taxon>
        <taxon>Bacteroidota</taxon>
        <taxon>Bacteroidia</taxon>
        <taxon>Bacteroidales</taxon>
        <taxon>Odoribacteraceae</taxon>
        <taxon>Odoribacter</taxon>
    </lineage>
</organism>
<keyword evidence="1" id="KW-0472">Membrane</keyword>
<feature type="transmembrane region" description="Helical" evidence="1">
    <location>
        <begin position="21"/>
        <end position="44"/>
    </location>
</feature>
<gene>
    <name evidence="2" type="ORF">H9863_10070</name>
</gene>